<dbReference type="HOGENOM" id="CLU_2715783_0_0_9"/>
<evidence type="ECO:0000313" key="1">
    <source>
        <dbReference type="EMBL" id="EHL04249.1"/>
    </source>
</evidence>
<proteinExistence type="predicted"/>
<gene>
    <name evidence="1" type="ORF">HMPREF0322_05169</name>
</gene>
<dbReference type="AlphaFoldDB" id="G9XVY6"/>
<sequence>MKIYLDNCCLNRPFDDLSNDMVRMEAEAVNFLRQFDSGSGNYTEERTKLLEGATIDEIAARIQSRKGLGGKL</sequence>
<dbReference type="EMBL" id="AFZX01000137">
    <property type="protein sequence ID" value="EHL04249.1"/>
    <property type="molecule type" value="Genomic_DNA"/>
</dbReference>
<name>G9XVY6_DESHA</name>
<dbReference type="Proteomes" id="UP000004416">
    <property type="component" value="Unassembled WGS sequence"/>
</dbReference>
<comment type="caution">
    <text evidence="1">The sequence shown here is derived from an EMBL/GenBank/DDBJ whole genome shotgun (WGS) entry which is preliminary data.</text>
</comment>
<evidence type="ECO:0000313" key="2">
    <source>
        <dbReference type="Proteomes" id="UP000004416"/>
    </source>
</evidence>
<organism evidence="1 2">
    <name type="scientific">Desulfitobacterium hafniense DP7</name>
    <dbReference type="NCBI Taxonomy" id="537010"/>
    <lineage>
        <taxon>Bacteria</taxon>
        <taxon>Bacillati</taxon>
        <taxon>Bacillota</taxon>
        <taxon>Clostridia</taxon>
        <taxon>Eubacteriales</taxon>
        <taxon>Desulfitobacteriaceae</taxon>
        <taxon>Desulfitobacterium</taxon>
    </lineage>
</organism>
<dbReference type="PATRIC" id="fig|537010.4.peg.4811"/>
<protein>
    <submittedName>
        <fullName evidence="1">Uncharacterized protein</fullName>
    </submittedName>
</protein>
<accession>G9XVY6</accession>
<reference evidence="1 2" key="1">
    <citation type="submission" date="2011-08" db="EMBL/GenBank/DDBJ databases">
        <authorList>
            <person name="Weinstock G."/>
            <person name="Sodergren E."/>
            <person name="Clifton S."/>
            <person name="Fulton L."/>
            <person name="Fulton B."/>
            <person name="Courtney L."/>
            <person name="Fronick C."/>
            <person name="Harrison M."/>
            <person name="Strong C."/>
            <person name="Farmer C."/>
            <person name="Delahaunty K."/>
            <person name="Markovic C."/>
            <person name="Hall O."/>
            <person name="Minx P."/>
            <person name="Tomlinson C."/>
            <person name="Mitreva M."/>
            <person name="Hou S."/>
            <person name="Chen J."/>
            <person name="Wollam A."/>
            <person name="Pepin K.H."/>
            <person name="Johnson M."/>
            <person name="Bhonagiri V."/>
            <person name="Zhang X."/>
            <person name="Suruliraj S."/>
            <person name="Warren W."/>
            <person name="Chinwalla A."/>
            <person name="Mardis E.R."/>
            <person name="Wilson R.K."/>
        </authorList>
    </citation>
    <scope>NUCLEOTIDE SEQUENCE [LARGE SCALE GENOMIC DNA]</scope>
    <source>
        <strain evidence="1 2">DP7</strain>
    </source>
</reference>
<dbReference type="RefSeq" id="WP_005817070.1">
    <property type="nucleotide sequence ID" value="NZ_JH414491.1"/>
</dbReference>